<dbReference type="SUPFAM" id="SSF111331">
    <property type="entry name" value="NAD kinase/diacylglycerol kinase-like"/>
    <property type="match status" value="1"/>
</dbReference>
<keyword evidence="4" id="KW-0479">Metal-binding</keyword>
<keyword evidence="8" id="KW-0460">Magnesium</keyword>
<evidence type="ECO:0000259" key="12">
    <source>
        <dbReference type="PROSITE" id="PS50146"/>
    </source>
</evidence>
<dbReference type="GO" id="GO:0016301">
    <property type="term" value="F:kinase activity"/>
    <property type="evidence" value="ECO:0007669"/>
    <property type="project" value="UniProtKB-KW"/>
</dbReference>
<evidence type="ECO:0000256" key="6">
    <source>
        <dbReference type="ARBA" id="ARBA00022777"/>
    </source>
</evidence>
<evidence type="ECO:0000256" key="8">
    <source>
        <dbReference type="ARBA" id="ARBA00022842"/>
    </source>
</evidence>
<gene>
    <name evidence="13" type="ORF">GCM10011316_36310</name>
</gene>
<evidence type="ECO:0000313" key="14">
    <source>
        <dbReference type="Proteomes" id="UP000605148"/>
    </source>
</evidence>
<keyword evidence="10" id="KW-0594">Phospholipid biosynthesis</keyword>
<evidence type="ECO:0000256" key="9">
    <source>
        <dbReference type="ARBA" id="ARBA00023098"/>
    </source>
</evidence>
<keyword evidence="7" id="KW-0067">ATP-binding</keyword>
<dbReference type="InterPro" id="IPR050187">
    <property type="entry name" value="Lipid_Phosphate_FormReg"/>
</dbReference>
<keyword evidence="5" id="KW-0547">Nucleotide-binding</keyword>
<comment type="cofactor">
    <cofactor evidence="1">
        <name>Mg(2+)</name>
        <dbReference type="ChEBI" id="CHEBI:18420"/>
    </cofactor>
</comment>
<proteinExistence type="predicted"/>
<evidence type="ECO:0000313" key="13">
    <source>
        <dbReference type="EMBL" id="GGB61045.1"/>
    </source>
</evidence>
<keyword evidence="6" id="KW-0418">Kinase</keyword>
<evidence type="ECO:0000256" key="10">
    <source>
        <dbReference type="ARBA" id="ARBA00023209"/>
    </source>
</evidence>
<dbReference type="InterPro" id="IPR045540">
    <property type="entry name" value="YegS/DAGK_C"/>
</dbReference>
<evidence type="ECO:0000256" key="7">
    <source>
        <dbReference type="ARBA" id="ARBA00022840"/>
    </source>
</evidence>
<dbReference type="Pfam" id="PF00781">
    <property type="entry name" value="DAGK_cat"/>
    <property type="match status" value="1"/>
</dbReference>
<name>A0A916TMK7_9HYPH</name>
<protein>
    <recommendedName>
        <fullName evidence="12">DAGKc domain-containing protein</fullName>
    </recommendedName>
</protein>
<dbReference type="PANTHER" id="PTHR12358:SF106">
    <property type="entry name" value="LIPID KINASE YEGS"/>
    <property type="match status" value="1"/>
</dbReference>
<comment type="caution">
    <text evidence="13">The sequence shown here is derived from an EMBL/GenBank/DDBJ whole genome shotgun (WGS) entry which is preliminary data.</text>
</comment>
<keyword evidence="3" id="KW-0808">Transferase</keyword>
<evidence type="ECO:0000256" key="2">
    <source>
        <dbReference type="ARBA" id="ARBA00022516"/>
    </source>
</evidence>
<keyword evidence="9" id="KW-0443">Lipid metabolism</keyword>
<evidence type="ECO:0000256" key="4">
    <source>
        <dbReference type="ARBA" id="ARBA00022723"/>
    </source>
</evidence>
<evidence type="ECO:0000256" key="5">
    <source>
        <dbReference type="ARBA" id="ARBA00022741"/>
    </source>
</evidence>
<evidence type="ECO:0000256" key="11">
    <source>
        <dbReference type="ARBA" id="ARBA00023264"/>
    </source>
</evidence>
<dbReference type="GO" id="GO:0008654">
    <property type="term" value="P:phospholipid biosynthetic process"/>
    <property type="evidence" value="ECO:0007669"/>
    <property type="project" value="UniProtKB-KW"/>
</dbReference>
<keyword evidence="2" id="KW-0444">Lipid biosynthesis</keyword>
<dbReference type="Pfam" id="PF19279">
    <property type="entry name" value="YegS_C"/>
    <property type="match status" value="1"/>
</dbReference>
<dbReference type="InterPro" id="IPR001206">
    <property type="entry name" value="Diacylglycerol_kinase_cat_dom"/>
</dbReference>
<keyword evidence="11" id="KW-1208">Phospholipid metabolism</keyword>
<dbReference type="Gene3D" id="2.60.200.40">
    <property type="match status" value="1"/>
</dbReference>
<keyword evidence="14" id="KW-1185">Reference proteome</keyword>
<evidence type="ECO:0000256" key="3">
    <source>
        <dbReference type="ARBA" id="ARBA00022679"/>
    </source>
</evidence>
<sequence>MLDAAQTAGVTPLALAVLPLGTANDFAAGLGLDPAEPAACLRIAAEGRFSPLDIGRVNGRPFVNMATGGFGATVTTETDPVLKRRIGGAAYLFTGLRRFSELAGCEGRMEGEGFSWSGRFLALAIGNGRQAGGGAVLCPDARIDDGLLDLTIIPFPAREEIGPFFSRLFESGVRALEDEVVTAQVKRLRIETTARIQMNLDGEPIRGRSMDIEIEPSCLMIAHPKGN</sequence>
<dbReference type="Gene3D" id="3.40.50.10330">
    <property type="entry name" value="Probable inorganic polyphosphate/atp-NAD kinase, domain 1"/>
    <property type="match status" value="1"/>
</dbReference>
<dbReference type="NCBIfam" id="TIGR00147">
    <property type="entry name" value="YegS/Rv2252/BmrU family lipid kinase"/>
    <property type="match status" value="1"/>
</dbReference>
<dbReference type="GO" id="GO:0046872">
    <property type="term" value="F:metal ion binding"/>
    <property type="evidence" value="ECO:0007669"/>
    <property type="project" value="UniProtKB-KW"/>
</dbReference>
<dbReference type="GO" id="GO:0005524">
    <property type="term" value="F:ATP binding"/>
    <property type="evidence" value="ECO:0007669"/>
    <property type="project" value="UniProtKB-KW"/>
</dbReference>
<dbReference type="InterPro" id="IPR017438">
    <property type="entry name" value="ATP-NAD_kinase_N"/>
</dbReference>
<accession>A0A916TMK7</accession>
<organism evidence="13 14">
    <name type="scientific">Roseibium aquae</name>
    <dbReference type="NCBI Taxonomy" id="1323746"/>
    <lineage>
        <taxon>Bacteria</taxon>
        <taxon>Pseudomonadati</taxon>
        <taxon>Pseudomonadota</taxon>
        <taxon>Alphaproteobacteria</taxon>
        <taxon>Hyphomicrobiales</taxon>
        <taxon>Stappiaceae</taxon>
        <taxon>Roseibium</taxon>
    </lineage>
</organism>
<feature type="domain" description="DAGKc" evidence="12">
    <location>
        <begin position="1"/>
        <end position="61"/>
    </location>
</feature>
<reference evidence="13" key="1">
    <citation type="journal article" date="2014" name="Int. J. Syst. Evol. Microbiol.">
        <title>Complete genome sequence of Corynebacterium casei LMG S-19264T (=DSM 44701T), isolated from a smear-ripened cheese.</title>
        <authorList>
            <consortium name="US DOE Joint Genome Institute (JGI-PGF)"/>
            <person name="Walter F."/>
            <person name="Albersmeier A."/>
            <person name="Kalinowski J."/>
            <person name="Ruckert C."/>
        </authorList>
    </citation>
    <scope>NUCLEOTIDE SEQUENCE</scope>
    <source>
        <strain evidence="13">CGMCC 1.12426</strain>
    </source>
</reference>
<dbReference type="PANTHER" id="PTHR12358">
    <property type="entry name" value="SPHINGOSINE KINASE"/>
    <property type="match status" value="1"/>
</dbReference>
<dbReference type="PROSITE" id="PS50146">
    <property type="entry name" value="DAGK"/>
    <property type="match status" value="1"/>
</dbReference>
<dbReference type="GO" id="GO:0005886">
    <property type="term" value="C:plasma membrane"/>
    <property type="evidence" value="ECO:0007669"/>
    <property type="project" value="TreeGrafter"/>
</dbReference>
<dbReference type="Proteomes" id="UP000605148">
    <property type="component" value="Unassembled WGS sequence"/>
</dbReference>
<dbReference type="InterPro" id="IPR016064">
    <property type="entry name" value="NAD/diacylglycerol_kinase_sf"/>
</dbReference>
<dbReference type="AlphaFoldDB" id="A0A916TMK7"/>
<dbReference type="EMBL" id="BMFA01000014">
    <property type="protein sequence ID" value="GGB61045.1"/>
    <property type="molecule type" value="Genomic_DNA"/>
</dbReference>
<dbReference type="InterPro" id="IPR005218">
    <property type="entry name" value="Diacylglycerol/lipid_kinase"/>
</dbReference>
<reference evidence="13" key="2">
    <citation type="submission" date="2020-09" db="EMBL/GenBank/DDBJ databases">
        <authorList>
            <person name="Sun Q."/>
            <person name="Zhou Y."/>
        </authorList>
    </citation>
    <scope>NUCLEOTIDE SEQUENCE</scope>
    <source>
        <strain evidence="13">CGMCC 1.12426</strain>
    </source>
</reference>
<evidence type="ECO:0000256" key="1">
    <source>
        <dbReference type="ARBA" id="ARBA00001946"/>
    </source>
</evidence>